<accession>A0A8T3UTW7</accession>
<comment type="pathway">
    <text evidence="1">Carbohydrate degradation; glycolysis; D-glyceraldehyde 3-phosphate and glycerone phosphate from D-glucose: step 2/4.</text>
</comment>
<organism evidence="8 9">
    <name type="scientific">Candidatus Acidifodinimicrobium mancum</name>
    <dbReference type="NCBI Taxonomy" id="2898728"/>
    <lineage>
        <taxon>Archaea</taxon>
        <taxon>Candidatus Parvarchaeota</taxon>
        <taxon>Candidatus Acidifodinimicrobiaceae</taxon>
        <taxon>Candidatus Acidifodinimicrobium</taxon>
    </lineage>
</organism>
<name>A0A8T3UTW7_9ARCH</name>
<dbReference type="InterPro" id="IPR010551">
    <property type="entry name" value="G6P_isomerase_prok"/>
</dbReference>
<evidence type="ECO:0000259" key="7">
    <source>
        <dbReference type="Pfam" id="PF06560"/>
    </source>
</evidence>
<dbReference type="SUPFAM" id="SSF51182">
    <property type="entry name" value="RmlC-like cupins"/>
    <property type="match status" value="1"/>
</dbReference>
<evidence type="ECO:0000256" key="1">
    <source>
        <dbReference type="ARBA" id="ARBA00004926"/>
    </source>
</evidence>
<proteinExistence type="inferred from homology"/>
<keyword evidence="5" id="KW-0324">Glycolysis</keyword>
<dbReference type="GO" id="GO:0004347">
    <property type="term" value="F:glucose-6-phosphate isomerase activity"/>
    <property type="evidence" value="ECO:0007669"/>
    <property type="project" value="UniProtKB-EC"/>
</dbReference>
<evidence type="ECO:0000256" key="5">
    <source>
        <dbReference type="ARBA" id="ARBA00023152"/>
    </source>
</evidence>
<evidence type="ECO:0000256" key="4">
    <source>
        <dbReference type="ARBA" id="ARBA00022432"/>
    </source>
</evidence>
<dbReference type="GO" id="GO:0006094">
    <property type="term" value="P:gluconeogenesis"/>
    <property type="evidence" value="ECO:0007669"/>
    <property type="project" value="UniProtKB-KW"/>
</dbReference>
<reference evidence="8 9" key="1">
    <citation type="submission" date="2020-09" db="EMBL/GenBank/DDBJ databases">
        <title>Genomic characterization of a novel Parvarchaeota family in acid mine drainage sediments.</title>
        <authorList>
            <person name="Luo Z.-H."/>
        </authorList>
    </citation>
    <scope>NUCLEOTIDE SEQUENCE [LARGE SCALE GENOMIC DNA]</scope>
    <source>
        <strain evidence="8">TL1-5_bins.178</strain>
    </source>
</reference>
<evidence type="ECO:0000313" key="9">
    <source>
        <dbReference type="Proteomes" id="UP000763484"/>
    </source>
</evidence>
<dbReference type="GO" id="GO:0005737">
    <property type="term" value="C:cytoplasm"/>
    <property type="evidence" value="ECO:0007669"/>
    <property type="project" value="InterPro"/>
</dbReference>
<comment type="catalytic activity">
    <reaction evidence="6">
        <text>alpha-D-glucose 6-phosphate = beta-D-fructose 6-phosphate</text>
        <dbReference type="Rhea" id="RHEA:11816"/>
        <dbReference type="ChEBI" id="CHEBI:57634"/>
        <dbReference type="ChEBI" id="CHEBI:58225"/>
        <dbReference type="EC" id="5.3.1.9"/>
    </reaction>
</comment>
<gene>
    <name evidence="8" type="ORF">IHE50_00800</name>
</gene>
<dbReference type="EMBL" id="JADFAQ010000014">
    <property type="protein sequence ID" value="MBE5727940.1"/>
    <property type="molecule type" value="Genomic_DNA"/>
</dbReference>
<dbReference type="GO" id="GO:0006096">
    <property type="term" value="P:glycolytic process"/>
    <property type="evidence" value="ECO:0007669"/>
    <property type="project" value="UniProtKB-KW"/>
</dbReference>
<dbReference type="Gene3D" id="2.60.120.10">
    <property type="entry name" value="Jelly Rolls"/>
    <property type="match status" value="1"/>
</dbReference>
<sequence>MKISSNLLELEFDERSMSLYCDSEKANPSVRKLNEMNDVLFNKTFINNSNKNDPLYYMFRGVGFDKNSSVFEAHTIRYDITVLNHYDLGGEFNKTLGHYHPIVEGSLSYPELYEVLYGEVLYILQRANPDGTYDVKLIHAKKGDRVIMLPNYGHITVNVGSDILIEANLVNSTFESNYDPIKQKKGGAVYVLSNNNIVMNRNYNDLTVDYSEANKISFLDYSKPTIYDEYVGHPEHFEFLNKPSLLKNYNLI</sequence>
<dbReference type="EC" id="5.3.1.9" evidence="3"/>
<keyword evidence="4" id="KW-0312">Gluconeogenesis</keyword>
<dbReference type="Pfam" id="PF06560">
    <property type="entry name" value="GPI"/>
    <property type="match status" value="1"/>
</dbReference>
<comment type="similarity">
    <text evidence="2">Belongs to the archaeal-type GPI family.</text>
</comment>
<evidence type="ECO:0000313" key="8">
    <source>
        <dbReference type="EMBL" id="MBE5727940.1"/>
    </source>
</evidence>
<keyword evidence="8" id="KW-0413">Isomerase</keyword>
<evidence type="ECO:0000256" key="6">
    <source>
        <dbReference type="ARBA" id="ARBA00029321"/>
    </source>
</evidence>
<evidence type="ECO:0000256" key="3">
    <source>
        <dbReference type="ARBA" id="ARBA00011952"/>
    </source>
</evidence>
<dbReference type="Proteomes" id="UP000763484">
    <property type="component" value="Unassembled WGS sequence"/>
</dbReference>
<comment type="caution">
    <text evidence="8">The sequence shown here is derived from an EMBL/GenBank/DDBJ whole genome shotgun (WGS) entry which is preliminary data.</text>
</comment>
<evidence type="ECO:0000256" key="2">
    <source>
        <dbReference type="ARBA" id="ARBA00006542"/>
    </source>
</evidence>
<dbReference type="AlphaFoldDB" id="A0A8T3UTW7"/>
<dbReference type="CDD" id="cd02218">
    <property type="entry name" value="cupin_PGI"/>
    <property type="match status" value="1"/>
</dbReference>
<protein>
    <recommendedName>
        <fullName evidence="3">glucose-6-phosphate isomerase</fullName>
        <ecNumber evidence="3">5.3.1.9</ecNumber>
    </recommendedName>
</protein>
<dbReference type="InterPro" id="IPR011051">
    <property type="entry name" value="RmlC_Cupin_sf"/>
</dbReference>
<feature type="domain" description="Glucose-6-phosphate isomerase prokaryote" evidence="7">
    <location>
        <begin position="36"/>
        <end position="205"/>
    </location>
</feature>
<dbReference type="InterPro" id="IPR014710">
    <property type="entry name" value="RmlC-like_jellyroll"/>
</dbReference>